<evidence type="ECO:0000313" key="2">
    <source>
        <dbReference type="Proteomes" id="UP000005087"/>
    </source>
</evidence>
<reference evidence="2" key="2">
    <citation type="submission" date="2012-01" db="EMBL/GenBank/DDBJ databases">
        <title>Noncontiguous Finished sequence of chromosome of Saccharomonospora glauca K62.</title>
        <authorList>
            <consortium name="US DOE Joint Genome Institute"/>
            <person name="Lucas S."/>
            <person name="Han J."/>
            <person name="Lapidus A."/>
            <person name="Cheng J.-F."/>
            <person name="Goodwin L."/>
            <person name="Pitluck S."/>
            <person name="Peters L."/>
            <person name="Mikhailova N."/>
            <person name="Held B."/>
            <person name="Detter J.C."/>
            <person name="Han C."/>
            <person name="Tapia R."/>
            <person name="Land M."/>
            <person name="Hauser L."/>
            <person name="Kyrpides N."/>
            <person name="Ivanova N."/>
            <person name="Pagani I."/>
            <person name="Brambilla E.-M."/>
            <person name="Klenk H.-P."/>
            <person name="Woyke T."/>
        </authorList>
    </citation>
    <scope>NUCLEOTIDE SEQUENCE [LARGE SCALE GENOMIC DNA]</scope>
    <source>
        <strain evidence="2">K62</strain>
    </source>
</reference>
<dbReference type="AlphaFoldDB" id="I1D5G4"/>
<name>I1D5G4_9PSEU</name>
<dbReference type="eggNOG" id="COG0515">
    <property type="taxonomic scope" value="Bacteria"/>
</dbReference>
<dbReference type="EMBL" id="CM001484">
    <property type="protein sequence ID" value="EIF00189.1"/>
    <property type="molecule type" value="Genomic_DNA"/>
</dbReference>
<evidence type="ECO:0008006" key="3">
    <source>
        <dbReference type="Google" id="ProtNLM"/>
    </source>
</evidence>
<dbReference type="HOGENOM" id="CLU_067266_0_0_11"/>
<organism evidence="1 2">
    <name type="scientific">Saccharomonospora glauca K62</name>
    <dbReference type="NCBI Taxonomy" id="928724"/>
    <lineage>
        <taxon>Bacteria</taxon>
        <taxon>Bacillati</taxon>
        <taxon>Actinomycetota</taxon>
        <taxon>Actinomycetes</taxon>
        <taxon>Pseudonocardiales</taxon>
        <taxon>Pseudonocardiaceae</taxon>
        <taxon>Saccharomonospora</taxon>
    </lineage>
</organism>
<gene>
    <name evidence="1" type="ORF">SacglDRAFT_03327</name>
</gene>
<protein>
    <recommendedName>
        <fullName evidence="3">DUF3558 domain-containing protein</fullName>
    </recommendedName>
</protein>
<dbReference type="OrthoDB" id="3679798at2"/>
<proteinExistence type="predicted"/>
<reference evidence="1 2" key="1">
    <citation type="submission" date="2011-09" db="EMBL/GenBank/DDBJ databases">
        <authorList>
            <consortium name="US DOE Joint Genome Institute (JGI-PGF)"/>
            <person name="Lucas S."/>
            <person name="Han J."/>
            <person name="Lapidus A."/>
            <person name="Cheng J.-F."/>
            <person name="Goodwin L."/>
            <person name="Pitluck S."/>
            <person name="Peters L."/>
            <person name="Land M.L."/>
            <person name="Hauser L."/>
            <person name="Brambilla E."/>
            <person name="Klenk H.-P."/>
            <person name="Woyke T.J."/>
        </authorList>
    </citation>
    <scope>NUCLEOTIDE SEQUENCE [LARGE SCALE GENOMIC DNA]</scope>
    <source>
        <strain evidence="1 2">K62</strain>
    </source>
</reference>
<evidence type="ECO:0000313" key="1">
    <source>
        <dbReference type="EMBL" id="EIF00189.1"/>
    </source>
</evidence>
<sequence>MIVCWVATLGLLTGCAGEDLTKKNFERTTVPATELAESGGGQGSVPSGPIDDPALELATLRTVDACGLLSDDFVGNFNFTPQEDFGSGGWGECSRSFVDVGGKPIRVSLELGEGGVFPDQATGNVAGLPLVQLSIDDTSCISTAVTNHNPGLGISLMANYEQGGGDACQTSYLVLEGVVEQLRANPPQLMPEEGSLLTVDLCESFQSEEFLAALGEDGDEADVMPSGLHFCMLSQGRITAHAYARVGWPVAPYEGTNEIELVDGLTAVQEPGASDMAECSVSWNHRELGEEEAEILSLHYYDYASEADVDTACERVTELAKAMVKTLP</sequence>
<keyword evidence="2" id="KW-1185">Reference proteome</keyword>
<dbReference type="STRING" id="928724.SacglDRAFT_03327"/>
<accession>I1D5G4</accession>
<dbReference type="Proteomes" id="UP000005087">
    <property type="component" value="Chromosome"/>
</dbReference>